<accession>A0A9W8J6C4</accession>
<organism evidence="1 2">
    <name type="scientific">Candolleomyces eurysporus</name>
    <dbReference type="NCBI Taxonomy" id="2828524"/>
    <lineage>
        <taxon>Eukaryota</taxon>
        <taxon>Fungi</taxon>
        <taxon>Dikarya</taxon>
        <taxon>Basidiomycota</taxon>
        <taxon>Agaricomycotina</taxon>
        <taxon>Agaricomycetes</taxon>
        <taxon>Agaricomycetidae</taxon>
        <taxon>Agaricales</taxon>
        <taxon>Agaricineae</taxon>
        <taxon>Psathyrellaceae</taxon>
        <taxon>Candolleomyces</taxon>
    </lineage>
</organism>
<feature type="non-terminal residue" evidence="1">
    <location>
        <position position="86"/>
    </location>
</feature>
<dbReference type="Proteomes" id="UP001140091">
    <property type="component" value="Unassembled WGS sequence"/>
</dbReference>
<sequence>MDLLNSIIGNISPSATLKDEGDGNITAYDGEVLARFVNKETGEIWIYGNYGATPLAKSTINFKKALRFIERDSVGFPEDDTIINIW</sequence>
<gene>
    <name evidence="1" type="ORF">H1R20_g12060</name>
</gene>
<name>A0A9W8J6C4_9AGAR</name>
<comment type="caution">
    <text evidence="1">The sequence shown here is derived from an EMBL/GenBank/DDBJ whole genome shotgun (WGS) entry which is preliminary data.</text>
</comment>
<reference evidence="1" key="1">
    <citation type="submission" date="2022-06" db="EMBL/GenBank/DDBJ databases">
        <title>Genome Sequence of Candolleomyces eurysporus.</title>
        <authorList>
            <person name="Buettner E."/>
        </authorList>
    </citation>
    <scope>NUCLEOTIDE SEQUENCE</scope>
    <source>
        <strain evidence="1">VTCC 930004</strain>
    </source>
</reference>
<keyword evidence="2" id="KW-1185">Reference proteome</keyword>
<evidence type="ECO:0000313" key="1">
    <source>
        <dbReference type="EMBL" id="KAJ2925038.1"/>
    </source>
</evidence>
<protein>
    <submittedName>
        <fullName evidence="1">Uncharacterized protein</fullName>
    </submittedName>
</protein>
<proteinExistence type="predicted"/>
<evidence type="ECO:0000313" key="2">
    <source>
        <dbReference type="Proteomes" id="UP001140091"/>
    </source>
</evidence>
<dbReference type="EMBL" id="JANBPK010001197">
    <property type="protein sequence ID" value="KAJ2925038.1"/>
    <property type="molecule type" value="Genomic_DNA"/>
</dbReference>
<dbReference type="AlphaFoldDB" id="A0A9W8J6C4"/>